<evidence type="ECO:0000313" key="1">
    <source>
        <dbReference type="EMBL" id="AQP43598.1"/>
    </source>
</evidence>
<dbReference type="EMBL" id="CP019605">
    <property type="protein sequence ID" value="AQP43598.1"/>
    <property type="molecule type" value="Genomic_DNA"/>
</dbReference>
<organism evidence="1 2">
    <name type="scientific">Tessaracoccus flavus</name>
    <dbReference type="NCBI Taxonomy" id="1610493"/>
    <lineage>
        <taxon>Bacteria</taxon>
        <taxon>Bacillati</taxon>
        <taxon>Actinomycetota</taxon>
        <taxon>Actinomycetes</taxon>
        <taxon>Propionibacteriales</taxon>
        <taxon>Propionibacteriaceae</taxon>
        <taxon>Tessaracoccus</taxon>
    </lineage>
</organism>
<reference evidence="1 2" key="1">
    <citation type="journal article" date="2016" name="Int. J. Syst. Evol. Microbiol.">
        <title>Tessaracoccus flavus sp. nov., isolated from the drainage system of a lindane-producing factory.</title>
        <authorList>
            <person name="Kumari R."/>
            <person name="Singh P."/>
            <person name="Schumann P."/>
            <person name="Lal R."/>
        </authorList>
    </citation>
    <scope>NUCLEOTIDE SEQUENCE [LARGE SCALE GENOMIC DNA]</scope>
    <source>
        <strain evidence="1 2">RP1T</strain>
    </source>
</reference>
<keyword evidence="2" id="KW-1185">Reference proteome</keyword>
<accession>A0A1Q2CBW5</accession>
<evidence type="ECO:0000313" key="2">
    <source>
        <dbReference type="Proteomes" id="UP000188324"/>
    </source>
</evidence>
<gene>
    <name evidence="1" type="ORF">RPIT_01145</name>
</gene>
<sequence>MGHRLVQCDAADTSAAGLASYRAALEDRFLMNDLKTLRRFPRLMEVPPPGVRDLPRAARDFMRGLFLLEGRGRASGRTKCH</sequence>
<proteinExistence type="predicted"/>
<dbReference type="Proteomes" id="UP000188324">
    <property type="component" value="Chromosome"/>
</dbReference>
<dbReference type="AlphaFoldDB" id="A0A1Q2CBW5"/>
<protein>
    <submittedName>
        <fullName evidence="1">Uncharacterized protein</fullName>
    </submittedName>
</protein>
<name>A0A1Q2CBW5_9ACTN</name>
<dbReference type="KEGG" id="tfl:RPIT_01145"/>